<comment type="caution">
    <text evidence="1">The sequence shown here is derived from an EMBL/GenBank/DDBJ whole genome shotgun (WGS) entry which is preliminary data.</text>
</comment>
<evidence type="ECO:0000313" key="1">
    <source>
        <dbReference type="EMBL" id="GLH73432.1"/>
    </source>
</evidence>
<sequence>MPDVQTSEAQKIETLIQAVASLQGAVFIRNGTQHSPKEAADHLRLKWKNAGSRVKTAPDFIRLCASESSMSGRPYEIRLKDGRTVLSRDWLWTELKRMEAGR</sequence>
<proteinExistence type="predicted"/>
<protein>
    <submittedName>
        <fullName evidence="1">Uncharacterized protein</fullName>
    </submittedName>
</protein>
<accession>A0ABQ5QF17</accession>
<keyword evidence="2" id="KW-1185">Reference proteome</keyword>
<dbReference type="RefSeq" id="WP_285574486.1">
    <property type="nucleotide sequence ID" value="NZ_BSDE01000003.1"/>
</dbReference>
<dbReference type="InterPro" id="IPR035242">
    <property type="entry name" value="DUF5329"/>
</dbReference>
<dbReference type="Proteomes" id="UP001165069">
    <property type="component" value="Unassembled WGS sequence"/>
</dbReference>
<name>A0ABQ5QF17_9BACT</name>
<gene>
    <name evidence="1" type="ORF">GETHLI_19340</name>
</gene>
<dbReference type="EMBL" id="BSDE01000003">
    <property type="protein sequence ID" value="GLH73432.1"/>
    <property type="molecule type" value="Genomic_DNA"/>
</dbReference>
<reference evidence="1 2" key="1">
    <citation type="journal article" date="2023" name="Antonie Van Leeuwenhoek">
        <title>Mesoterricola silvestris gen. nov., sp. nov., Mesoterricola sediminis sp. nov., Geothrix oryzae sp. nov., Geothrix edaphica sp. nov., Geothrix rubra sp. nov., and Geothrix limicola sp. nov., six novel members of Acidobacteriota isolated from soils.</title>
        <authorList>
            <person name="Itoh H."/>
            <person name="Sugisawa Y."/>
            <person name="Mise K."/>
            <person name="Xu Z."/>
            <person name="Kuniyasu M."/>
            <person name="Ushijima N."/>
            <person name="Kawano K."/>
            <person name="Kobayashi E."/>
            <person name="Shiratori Y."/>
            <person name="Masuda Y."/>
            <person name="Senoo K."/>
        </authorList>
    </citation>
    <scope>NUCLEOTIDE SEQUENCE [LARGE SCALE GENOMIC DNA]</scope>
    <source>
        <strain evidence="1 2">Red804</strain>
    </source>
</reference>
<organism evidence="1 2">
    <name type="scientific">Geothrix limicola</name>
    <dbReference type="NCBI Taxonomy" id="2927978"/>
    <lineage>
        <taxon>Bacteria</taxon>
        <taxon>Pseudomonadati</taxon>
        <taxon>Acidobacteriota</taxon>
        <taxon>Holophagae</taxon>
        <taxon>Holophagales</taxon>
        <taxon>Holophagaceae</taxon>
        <taxon>Geothrix</taxon>
    </lineage>
</organism>
<dbReference type="Pfam" id="PF17263">
    <property type="entry name" value="DUF5329"/>
    <property type="match status" value="1"/>
</dbReference>
<evidence type="ECO:0000313" key="2">
    <source>
        <dbReference type="Proteomes" id="UP001165069"/>
    </source>
</evidence>